<dbReference type="Gene3D" id="3.40.47.10">
    <property type="match status" value="1"/>
</dbReference>
<feature type="active site" description="Proton acceptor" evidence="5">
    <location>
        <position position="389"/>
    </location>
</feature>
<dbReference type="GO" id="GO:0006635">
    <property type="term" value="P:fatty acid beta-oxidation"/>
    <property type="evidence" value="ECO:0007669"/>
    <property type="project" value="TreeGrafter"/>
</dbReference>
<sequence>MERARERLMKQAYIVKAYRTAVGKAPKGVFRFKRADELGAETIQHMMKELPNLDVKRIDDVMVGNAMPEGAQGLNMARFISLIGLNSVDVPGVTVNRFCSSGIETIAIATAKIQSGMADCIIAGGAESMSSVPMTGFKPELNYSTVKAGHEDYYWGMGNTAEAVANQFKVSREDQDEFAFNSHMKALKAQAENRFQDQIVPINVEQVYIDANGKKAIKSYTVTKDEGPRAGTSLEALAKLRPVFAANGSVTAGNSSQMSDGAAFVMIMSEDMVKELNLEPIARLVNYAAAGVEPRIMGIGPVKAIPKALKLAGLKQSDLELIELNEAFASQSLAVIRELNLNPDIVNVNGGAIALGHPLGCTGAKLSVQLFDEMRKRNMKGKYGAVTMCVGTGQGACGIFEFLN</sequence>
<evidence type="ECO:0000259" key="8">
    <source>
        <dbReference type="Pfam" id="PF02803"/>
    </source>
</evidence>
<evidence type="ECO:0000256" key="4">
    <source>
        <dbReference type="ARBA" id="ARBA00023315"/>
    </source>
</evidence>
<dbReference type="InterPro" id="IPR020616">
    <property type="entry name" value="Thiolase_N"/>
</dbReference>
<evidence type="ECO:0000256" key="2">
    <source>
        <dbReference type="ARBA" id="ARBA00010982"/>
    </source>
</evidence>
<comment type="caution">
    <text evidence="9">The sequence shown here is derived from an EMBL/GenBank/DDBJ whole genome shotgun (WGS) entry which is preliminary data.</text>
</comment>
<keyword evidence="4 6" id="KW-0012">Acyltransferase</keyword>
<dbReference type="InterPro" id="IPR020617">
    <property type="entry name" value="Thiolase_C"/>
</dbReference>
<name>A0A4R1RER9_9FLAO</name>
<accession>A0A4R1RER9</accession>
<dbReference type="PANTHER" id="PTHR43853:SF21">
    <property type="entry name" value="STEROID 3-KETOACYL-COA THIOLASE"/>
    <property type="match status" value="1"/>
</dbReference>
<comment type="pathway">
    <text evidence="1">Lipid metabolism.</text>
</comment>
<dbReference type="AlphaFoldDB" id="A0A4R1RER9"/>
<dbReference type="NCBIfam" id="TIGR01930">
    <property type="entry name" value="AcCoA-C-Actrans"/>
    <property type="match status" value="1"/>
</dbReference>
<dbReference type="InterPro" id="IPR020613">
    <property type="entry name" value="Thiolase_CS"/>
</dbReference>
<evidence type="ECO:0000256" key="3">
    <source>
        <dbReference type="ARBA" id="ARBA00022679"/>
    </source>
</evidence>
<dbReference type="Pfam" id="PF02803">
    <property type="entry name" value="Thiolase_C"/>
    <property type="match status" value="1"/>
</dbReference>
<evidence type="ECO:0000256" key="6">
    <source>
        <dbReference type="RuleBase" id="RU003557"/>
    </source>
</evidence>
<dbReference type="GO" id="GO:0003988">
    <property type="term" value="F:acetyl-CoA C-acyltransferase activity"/>
    <property type="evidence" value="ECO:0007669"/>
    <property type="project" value="UniProtKB-ARBA"/>
</dbReference>
<dbReference type="FunFam" id="3.40.47.10:FF:000010">
    <property type="entry name" value="Acetyl-CoA acetyltransferase (Thiolase)"/>
    <property type="match status" value="1"/>
</dbReference>
<dbReference type="Pfam" id="PF00108">
    <property type="entry name" value="Thiolase_N"/>
    <property type="match status" value="1"/>
</dbReference>
<dbReference type="PROSITE" id="PS00737">
    <property type="entry name" value="THIOLASE_2"/>
    <property type="match status" value="1"/>
</dbReference>
<comment type="similarity">
    <text evidence="2 6">Belongs to the thiolase-like superfamily. Thiolase family.</text>
</comment>
<feature type="domain" description="Thiolase C-terminal" evidence="8">
    <location>
        <begin position="279"/>
        <end position="401"/>
    </location>
</feature>
<dbReference type="InterPro" id="IPR016039">
    <property type="entry name" value="Thiolase-like"/>
</dbReference>
<gene>
    <name evidence="9" type="ORF">EV196_107118</name>
</gene>
<proteinExistence type="inferred from homology"/>
<dbReference type="InterPro" id="IPR002155">
    <property type="entry name" value="Thiolase"/>
</dbReference>
<keyword evidence="3 6" id="KW-0808">Transferase</keyword>
<dbReference type="Proteomes" id="UP000295455">
    <property type="component" value="Unassembled WGS sequence"/>
</dbReference>
<protein>
    <submittedName>
        <fullName evidence="9">Acetyl-CoA acyltransferase</fullName>
    </submittedName>
</protein>
<reference evidence="9 10" key="1">
    <citation type="submission" date="2019-03" db="EMBL/GenBank/DDBJ databases">
        <title>Genomic Encyclopedia of Type Strains, Phase IV (KMG-IV): sequencing the most valuable type-strain genomes for metagenomic binning, comparative biology and taxonomic classification.</title>
        <authorList>
            <person name="Goeker M."/>
        </authorList>
    </citation>
    <scope>NUCLEOTIDE SEQUENCE [LARGE SCALE GENOMIC DNA]</scope>
    <source>
        <strain evidence="9 10">DSM 18792</strain>
    </source>
</reference>
<evidence type="ECO:0000256" key="5">
    <source>
        <dbReference type="PIRSR" id="PIRSR000429-1"/>
    </source>
</evidence>
<evidence type="ECO:0000256" key="1">
    <source>
        <dbReference type="ARBA" id="ARBA00005189"/>
    </source>
</evidence>
<dbReference type="SUPFAM" id="SSF53901">
    <property type="entry name" value="Thiolase-like"/>
    <property type="match status" value="2"/>
</dbReference>
<evidence type="ECO:0000259" key="7">
    <source>
        <dbReference type="Pfam" id="PF00108"/>
    </source>
</evidence>
<dbReference type="EMBL" id="SLUP01000007">
    <property type="protein sequence ID" value="TCL64411.1"/>
    <property type="molecule type" value="Genomic_DNA"/>
</dbReference>
<organism evidence="9 10">
    <name type="scientific">Mariniflexile fucanivorans</name>
    <dbReference type="NCBI Taxonomy" id="264023"/>
    <lineage>
        <taxon>Bacteria</taxon>
        <taxon>Pseudomonadati</taxon>
        <taxon>Bacteroidota</taxon>
        <taxon>Flavobacteriia</taxon>
        <taxon>Flavobacteriales</taxon>
        <taxon>Flavobacteriaceae</taxon>
        <taxon>Mariniflexile</taxon>
    </lineage>
</organism>
<dbReference type="PROSITE" id="PS00098">
    <property type="entry name" value="THIOLASE_1"/>
    <property type="match status" value="1"/>
</dbReference>
<dbReference type="PANTHER" id="PTHR43853">
    <property type="entry name" value="3-KETOACYL-COA THIOLASE, PEROXISOMAL"/>
    <property type="match status" value="1"/>
</dbReference>
<dbReference type="InterPro" id="IPR050215">
    <property type="entry name" value="Thiolase-like_sf_Thiolase"/>
</dbReference>
<evidence type="ECO:0000313" key="9">
    <source>
        <dbReference type="EMBL" id="TCL64411.1"/>
    </source>
</evidence>
<dbReference type="InterPro" id="IPR020615">
    <property type="entry name" value="Thiolase_acyl_enz_int_AS"/>
</dbReference>
<keyword evidence="10" id="KW-1185">Reference proteome</keyword>
<feature type="active site" description="Acyl-thioester intermediate" evidence="5">
    <location>
        <position position="99"/>
    </location>
</feature>
<feature type="domain" description="Thiolase N-terminal" evidence="7">
    <location>
        <begin position="13"/>
        <end position="271"/>
    </location>
</feature>
<evidence type="ECO:0000313" key="10">
    <source>
        <dbReference type="Proteomes" id="UP000295455"/>
    </source>
</evidence>
<dbReference type="CDD" id="cd00751">
    <property type="entry name" value="thiolase"/>
    <property type="match status" value="1"/>
</dbReference>
<dbReference type="PIRSF" id="PIRSF000429">
    <property type="entry name" value="Ac-CoA_Ac_transf"/>
    <property type="match status" value="1"/>
</dbReference>
<feature type="active site" description="Proton acceptor" evidence="5">
    <location>
        <position position="357"/>
    </location>
</feature>
<dbReference type="GO" id="GO:0010124">
    <property type="term" value="P:phenylacetate catabolic process"/>
    <property type="evidence" value="ECO:0007669"/>
    <property type="project" value="TreeGrafter"/>
</dbReference>
<dbReference type="GO" id="GO:0005737">
    <property type="term" value="C:cytoplasm"/>
    <property type="evidence" value="ECO:0007669"/>
    <property type="project" value="UniProtKB-ARBA"/>
</dbReference>